<accession>A0A0C3E258</accession>
<dbReference type="OrthoDB" id="2016523at2759"/>
<sequence length="286" mass="33233">MMLHRTSGTSWRAYMFSPQLGAFFVIYSLLVLYCRLAFYRDPTSLFFDPSMAYRREYSSTRQRQAERFIEGAVRASFRRPDNSTPPFLCVGIATVARDGERYFRTSVGSLLHGLTEEERKNIHLITFIAHTEPRVHPAYSEDWLYNVADQILTYDLPQEQLERIREMEREKGVYREKGLYDYSYLLEACYRVGAANILMVEDDVLALNGWYHRTVKALDVAKAQTYRKGVSDCIPLLATVLHRRTSRLEYRGVADIPSLVIRTGDWTHGRYDNCTLSIQTPWTTAH</sequence>
<dbReference type="CDD" id="cd22189">
    <property type="entry name" value="PGAP4-like_fungal"/>
    <property type="match status" value="1"/>
</dbReference>
<dbReference type="GO" id="GO:0000139">
    <property type="term" value="C:Golgi membrane"/>
    <property type="evidence" value="ECO:0007669"/>
    <property type="project" value="InterPro"/>
</dbReference>
<evidence type="ECO:0000313" key="2">
    <source>
        <dbReference type="EMBL" id="KIN08413.1"/>
    </source>
</evidence>
<dbReference type="PANTHER" id="PTHR31410:SF1">
    <property type="entry name" value="POST-GPI ATTACHMENT TO PROTEINS FACTOR 4"/>
    <property type="match status" value="1"/>
</dbReference>
<dbReference type="InParanoid" id="A0A0C3E258"/>
<proteinExistence type="predicted"/>
<feature type="transmembrane region" description="Helical" evidence="1">
    <location>
        <begin position="20"/>
        <end position="38"/>
    </location>
</feature>
<dbReference type="PANTHER" id="PTHR31410">
    <property type="entry name" value="TRANSMEMBRANE PROTEIN 246"/>
    <property type="match status" value="1"/>
</dbReference>
<dbReference type="GO" id="GO:0016757">
    <property type="term" value="F:glycosyltransferase activity"/>
    <property type="evidence" value="ECO:0007669"/>
    <property type="project" value="InterPro"/>
</dbReference>
<reference evidence="2 3" key="1">
    <citation type="submission" date="2014-04" db="EMBL/GenBank/DDBJ databases">
        <authorList>
            <consortium name="DOE Joint Genome Institute"/>
            <person name="Kuo A."/>
            <person name="Martino E."/>
            <person name="Perotto S."/>
            <person name="Kohler A."/>
            <person name="Nagy L.G."/>
            <person name="Floudas D."/>
            <person name="Copeland A."/>
            <person name="Barry K.W."/>
            <person name="Cichocki N."/>
            <person name="Veneault-Fourrey C."/>
            <person name="LaButti K."/>
            <person name="Lindquist E.A."/>
            <person name="Lipzen A."/>
            <person name="Lundell T."/>
            <person name="Morin E."/>
            <person name="Murat C."/>
            <person name="Sun H."/>
            <person name="Tunlid A."/>
            <person name="Henrissat B."/>
            <person name="Grigoriev I.V."/>
            <person name="Hibbett D.S."/>
            <person name="Martin F."/>
            <person name="Nordberg H.P."/>
            <person name="Cantor M.N."/>
            <person name="Hua S.X."/>
        </authorList>
    </citation>
    <scope>NUCLEOTIDE SEQUENCE [LARGE SCALE GENOMIC DNA]</scope>
    <source>
        <strain evidence="2 3">Zn</strain>
    </source>
</reference>
<gene>
    <name evidence="2" type="ORF">OIDMADRAFT_23206</name>
</gene>
<dbReference type="EMBL" id="KN832870">
    <property type="protein sequence ID" value="KIN08413.1"/>
    <property type="molecule type" value="Genomic_DNA"/>
</dbReference>
<keyword evidence="1" id="KW-0472">Membrane</keyword>
<organism evidence="2 3">
    <name type="scientific">Oidiodendron maius (strain Zn)</name>
    <dbReference type="NCBI Taxonomy" id="913774"/>
    <lineage>
        <taxon>Eukaryota</taxon>
        <taxon>Fungi</taxon>
        <taxon>Dikarya</taxon>
        <taxon>Ascomycota</taxon>
        <taxon>Pezizomycotina</taxon>
        <taxon>Leotiomycetes</taxon>
        <taxon>Leotiomycetes incertae sedis</taxon>
        <taxon>Myxotrichaceae</taxon>
        <taxon>Oidiodendron</taxon>
    </lineage>
</organism>
<protein>
    <submittedName>
        <fullName evidence="2">Uncharacterized protein</fullName>
    </submittedName>
</protein>
<name>A0A0C3E258_OIDMZ</name>
<dbReference type="HOGENOM" id="CLU_973493_0_0_1"/>
<keyword evidence="1" id="KW-0812">Transmembrane</keyword>
<dbReference type="InterPro" id="IPR029675">
    <property type="entry name" value="PGAP4"/>
</dbReference>
<evidence type="ECO:0000256" key="1">
    <source>
        <dbReference type="SAM" id="Phobius"/>
    </source>
</evidence>
<evidence type="ECO:0000313" key="3">
    <source>
        <dbReference type="Proteomes" id="UP000054321"/>
    </source>
</evidence>
<dbReference type="GO" id="GO:0006506">
    <property type="term" value="P:GPI anchor biosynthetic process"/>
    <property type="evidence" value="ECO:0007669"/>
    <property type="project" value="InterPro"/>
</dbReference>
<reference evidence="3" key="2">
    <citation type="submission" date="2015-01" db="EMBL/GenBank/DDBJ databases">
        <title>Evolutionary Origins and Diversification of the Mycorrhizal Mutualists.</title>
        <authorList>
            <consortium name="DOE Joint Genome Institute"/>
            <consortium name="Mycorrhizal Genomics Consortium"/>
            <person name="Kohler A."/>
            <person name="Kuo A."/>
            <person name="Nagy L.G."/>
            <person name="Floudas D."/>
            <person name="Copeland A."/>
            <person name="Barry K.W."/>
            <person name="Cichocki N."/>
            <person name="Veneault-Fourrey C."/>
            <person name="LaButti K."/>
            <person name="Lindquist E.A."/>
            <person name="Lipzen A."/>
            <person name="Lundell T."/>
            <person name="Morin E."/>
            <person name="Murat C."/>
            <person name="Riley R."/>
            <person name="Ohm R."/>
            <person name="Sun H."/>
            <person name="Tunlid A."/>
            <person name="Henrissat B."/>
            <person name="Grigoriev I.V."/>
            <person name="Hibbett D.S."/>
            <person name="Martin F."/>
        </authorList>
    </citation>
    <scope>NUCLEOTIDE SEQUENCE [LARGE SCALE GENOMIC DNA]</scope>
    <source>
        <strain evidence="3">Zn</strain>
    </source>
</reference>
<dbReference type="Proteomes" id="UP000054321">
    <property type="component" value="Unassembled WGS sequence"/>
</dbReference>
<keyword evidence="3" id="KW-1185">Reference proteome</keyword>
<keyword evidence="1" id="KW-1133">Transmembrane helix</keyword>
<dbReference type="AlphaFoldDB" id="A0A0C3E258"/>